<dbReference type="Pfam" id="PF07992">
    <property type="entry name" value="Pyr_redox_2"/>
    <property type="match status" value="1"/>
</dbReference>
<reference evidence="2" key="1">
    <citation type="submission" date="2015-10" db="EMBL/GenBank/DDBJ databases">
        <title>Description of Candidatus Tenderia electrophaga gen. nov, sp. nov., an Uncultivated Electroautotroph from a Biocathode Enrichment.</title>
        <authorList>
            <person name="Eddie B.J."/>
            <person name="Malanoski A.P."/>
            <person name="Wang Z."/>
            <person name="Hall R.J."/>
            <person name="Oh S.D."/>
            <person name="Heiner C."/>
            <person name="Lin B."/>
            <person name="Strycharz-Glaven S.M."/>
        </authorList>
    </citation>
    <scope>NUCLEOTIDE SEQUENCE [LARGE SCALE GENOMIC DNA]</scope>
    <source>
        <strain evidence="2">NRL1</strain>
    </source>
</reference>
<dbReference type="InterPro" id="IPR036188">
    <property type="entry name" value="FAD/NAD-bd_sf"/>
</dbReference>
<dbReference type="EMBL" id="CP013099">
    <property type="protein sequence ID" value="ALP53728.1"/>
    <property type="molecule type" value="Genomic_DNA"/>
</dbReference>
<organism evidence="2 3">
    <name type="scientific">Candidatus Tenderia electrophaga</name>
    <dbReference type="NCBI Taxonomy" id="1748243"/>
    <lineage>
        <taxon>Bacteria</taxon>
        <taxon>Pseudomonadati</taxon>
        <taxon>Pseudomonadota</taxon>
        <taxon>Gammaproteobacteria</taxon>
        <taxon>Candidatus Tenderiales</taxon>
        <taxon>Candidatus Tenderiaceae</taxon>
        <taxon>Candidatus Tenderia</taxon>
    </lineage>
</organism>
<dbReference type="PRINTS" id="PR00368">
    <property type="entry name" value="FADPNR"/>
</dbReference>
<sequence length="386" mass="42030">MNAQGKTILILGGGIGGVVAASLLRKKLPREHRVVLIEREANHVFAPSFLWLMTGLRTPEKISRPLAKLDKLGIERIQGEIENIDPAKKTVTVGGQEFKCDYLVLALGAELAPDTIPGLAEAGHNLYSLKGAEALREARLQLREGRLVVLVSGVPFKCPAAPYEAAMLLEYDCRKRKVREQLRIDLFTPEPGPMGVAGPEVSTQVRQMVESKGIDYHPEHTVTQVNPEAKQIQFTNGAIADFDLLAYVPPHRASQVVRDAGLTGESGWVPVDRSTLATKFPGIYAIGDVTGIMLSMGKPLPKAGVFAHGEAEVVANNLIHEITGKGNPKVFNGHGECFLESGDGKAGFGSGNFFAEPAPQVKLRQPSRTLHLGKVAFEKYWLFEWF</sequence>
<dbReference type="KEGG" id="tee:Tel_11590"/>
<accession>A0A0S2TF01</accession>
<keyword evidence="3" id="KW-1185">Reference proteome</keyword>
<evidence type="ECO:0000313" key="2">
    <source>
        <dbReference type="EMBL" id="ALP53728.1"/>
    </source>
</evidence>
<dbReference type="Proteomes" id="UP000055136">
    <property type="component" value="Chromosome"/>
</dbReference>
<dbReference type="InterPro" id="IPR052541">
    <property type="entry name" value="SQRD"/>
</dbReference>
<name>A0A0S2TF01_9GAMM</name>
<dbReference type="STRING" id="1748243.Tel_11590"/>
<proteinExistence type="predicted"/>
<feature type="domain" description="FAD/NAD(P)-binding" evidence="1">
    <location>
        <begin position="7"/>
        <end position="293"/>
    </location>
</feature>
<dbReference type="AlphaFoldDB" id="A0A0S2TF01"/>
<dbReference type="SUPFAM" id="SSF51905">
    <property type="entry name" value="FAD/NAD(P)-binding domain"/>
    <property type="match status" value="2"/>
</dbReference>
<evidence type="ECO:0000259" key="1">
    <source>
        <dbReference type="Pfam" id="PF07992"/>
    </source>
</evidence>
<dbReference type="PANTHER" id="PTHR43755:SF1">
    <property type="entry name" value="FAD-DEPENDENT PYRIDINE NUCLEOTIDE-DISULPHIDE OXIDOREDUCTASE"/>
    <property type="match status" value="1"/>
</dbReference>
<evidence type="ECO:0000313" key="3">
    <source>
        <dbReference type="Proteomes" id="UP000055136"/>
    </source>
</evidence>
<dbReference type="Gene3D" id="3.50.50.100">
    <property type="match status" value="1"/>
</dbReference>
<gene>
    <name evidence="2" type="ORF">Tel_11590</name>
</gene>
<dbReference type="InterPro" id="IPR023753">
    <property type="entry name" value="FAD/NAD-binding_dom"/>
</dbReference>
<protein>
    <submittedName>
        <fullName evidence="2">Pyridine nucleotide-disulfide oxidoreductase</fullName>
    </submittedName>
</protein>
<dbReference type="PRINTS" id="PR00469">
    <property type="entry name" value="PNDRDTASEII"/>
</dbReference>
<dbReference type="PANTHER" id="PTHR43755">
    <property type="match status" value="1"/>
</dbReference>
<dbReference type="GO" id="GO:0016491">
    <property type="term" value="F:oxidoreductase activity"/>
    <property type="evidence" value="ECO:0007669"/>
    <property type="project" value="InterPro"/>
</dbReference>